<evidence type="ECO:0000313" key="2">
    <source>
        <dbReference type="Proteomes" id="UP000269793"/>
    </source>
</evidence>
<dbReference type="InterPro" id="IPR047741">
    <property type="entry name" value="DIP1984-like"/>
</dbReference>
<evidence type="ECO:0008006" key="3">
    <source>
        <dbReference type="Google" id="ProtNLM"/>
    </source>
</evidence>
<organism evidence="1 2">
    <name type="scientific">Malassezia restricta (strain ATCC 96810 / NBRC 103918 / CBS 7877)</name>
    <name type="common">Seborrheic dermatitis infection agent</name>
    <dbReference type="NCBI Taxonomy" id="425264"/>
    <lineage>
        <taxon>Eukaryota</taxon>
        <taxon>Fungi</taxon>
        <taxon>Dikarya</taxon>
        <taxon>Basidiomycota</taxon>
        <taxon>Ustilaginomycotina</taxon>
        <taxon>Malasseziomycetes</taxon>
        <taxon>Malasseziales</taxon>
        <taxon>Malasseziaceae</taxon>
        <taxon>Malassezia</taxon>
    </lineage>
</organism>
<proteinExistence type="predicted"/>
<dbReference type="VEuPathDB" id="FungiDB:DNF11_4080"/>
<keyword evidence="2" id="KW-1185">Reference proteome</keyword>
<sequence length="153" mass="17959">MLLAEALAERAEAQRQYEQVMQRLLRVVRVQEGDAPVEDPEELLASANGILDRMEWLIRCINRTNMMTLMDEKHTLTDAIAFRDMALKRRKLYSDVAAKASTGQDRYSRSEIKYVNVMDVREMQKKVDKLAAEYRHLDTRIQKMNWEVALIER</sequence>
<dbReference type="AlphaFoldDB" id="A0A3G2SAT6"/>
<name>A0A3G2SAT6_MALR7</name>
<dbReference type="OrthoDB" id="4009151at2759"/>
<evidence type="ECO:0000313" key="1">
    <source>
        <dbReference type="EMBL" id="AYO45030.1"/>
    </source>
</evidence>
<gene>
    <name evidence="1" type="ORF">DNF11_4080</name>
</gene>
<dbReference type="CDD" id="cd12208">
    <property type="entry name" value="DIP1984-like"/>
    <property type="match status" value="1"/>
</dbReference>
<accession>A0A3G2SAT6</accession>
<dbReference type="Gene3D" id="6.10.320.10">
    <property type="match status" value="1"/>
</dbReference>
<reference evidence="1 2" key="1">
    <citation type="submission" date="2018-10" db="EMBL/GenBank/DDBJ databases">
        <title>Complete genome sequence of Malassezia restricta CBS 7877.</title>
        <authorList>
            <person name="Morand S.C."/>
            <person name="Bertignac M."/>
            <person name="Iltis A."/>
            <person name="Kolder I."/>
            <person name="Pirovano W."/>
            <person name="Jourdain R."/>
            <person name="Clavaud C."/>
        </authorList>
    </citation>
    <scope>NUCLEOTIDE SEQUENCE [LARGE SCALE GENOMIC DNA]</scope>
    <source>
        <strain evidence="1 2">CBS 7877</strain>
    </source>
</reference>
<dbReference type="Pfam" id="PF20935">
    <property type="entry name" value="DUF6847"/>
    <property type="match status" value="1"/>
</dbReference>
<dbReference type="NCBIfam" id="NF038048">
    <property type="entry name" value="DIP1984_fam"/>
    <property type="match status" value="1"/>
</dbReference>
<dbReference type="Proteomes" id="UP000269793">
    <property type="component" value="Chromosome IX"/>
</dbReference>
<dbReference type="EMBL" id="CP033156">
    <property type="protein sequence ID" value="AYO45030.1"/>
    <property type="molecule type" value="Genomic_DNA"/>
</dbReference>
<protein>
    <recommendedName>
        <fullName evidence="3">Septicolysin</fullName>
    </recommendedName>
</protein>